<proteinExistence type="predicted"/>
<feature type="transmembrane region" description="Helical" evidence="1">
    <location>
        <begin position="289"/>
        <end position="312"/>
    </location>
</feature>
<feature type="transmembrane region" description="Helical" evidence="1">
    <location>
        <begin position="105"/>
        <end position="127"/>
    </location>
</feature>
<dbReference type="RefSeq" id="WP_238987646.1">
    <property type="nucleotide sequence ID" value="NZ_JBHSKV010000018.1"/>
</dbReference>
<keyword evidence="1" id="KW-0812">Transmembrane</keyword>
<feature type="transmembrane region" description="Helical" evidence="1">
    <location>
        <begin position="79"/>
        <end position="98"/>
    </location>
</feature>
<keyword evidence="3" id="KW-1185">Reference proteome</keyword>
<comment type="caution">
    <text evidence="2">The sequence shown here is derived from an EMBL/GenBank/DDBJ whole genome shotgun (WGS) entry which is preliminary data.</text>
</comment>
<evidence type="ECO:0000313" key="2">
    <source>
        <dbReference type="EMBL" id="MFC5135708.1"/>
    </source>
</evidence>
<feature type="transmembrane region" description="Helical" evidence="1">
    <location>
        <begin position="188"/>
        <end position="207"/>
    </location>
</feature>
<protein>
    <recommendedName>
        <fullName evidence="4">Rhomboid family intramembrane serine protease</fullName>
    </recommendedName>
</protein>
<accession>A0ABD5QUE0</accession>
<organism evidence="2 3">
    <name type="scientific">Halorubrum glutamatedens</name>
    <dbReference type="NCBI Taxonomy" id="2707018"/>
    <lineage>
        <taxon>Archaea</taxon>
        <taxon>Methanobacteriati</taxon>
        <taxon>Methanobacteriota</taxon>
        <taxon>Stenosarchaea group</taxon>
        <taxon>Halobacteria</taxon>
        <taxon>Halobacteriales</taxon>
        <taxon>Haloferacaceae</taxon>
        <taxon>Halorubrum</taxon>
    </lineage>
</organism>
<feature type="transmembrane region" description="Helical" evidence="1">
    <location>
        <begin position="213"/>
        <end position="234"/>
    </location>
</feature>
<dbReference type="AlphaFoldDB" id="A0ABD5QUE0"/>
<gene>
    <name evidence="2" type="ORF">ACFPJA_13405</name>
</gene>
<evidence type="ECO:0000313" key="3">
    <source>
        <dbReference type="Proteomes" id="UP001596145"/>
    </source>
</evidence>
<feature type="transmembrane region" description="Helical" evidence="1">
    <location>
        <begin position="28"/>
        <end position="46"/>
    </location>
</feature>
<evidence type="ECO:0008006" key="4">
    <source>
        <dbReference type="Google" id="ProtNLM"/>
    </source>
</evidence>
<keyword evidence="1" id="KW-1133">Transmembrane helix</keyword>
<keyword evidence="1" id="KW-0472">Membrane</keyword>
<dbReference type="EMBL" id="JBHSKV010000018">
    <property type="protein sequence ID" value="MFC5135708.1"/>
    <property type="molecule type" value="Genomic_DNA"/>
</dbReference>
<reference evidence="2 3" key="1">
    <citation type="journal article" date="2019" name="Int. J. Syst. Evol. Microbiol.">
        <title>The Global Catalogue of Microorganisms (GCM) 10K type strain sequencing project: providing services to taxonomists for standard genome sequencing and annotation.</title>
        <authorList>
            <consortium name="The Broad Institute Genomics Platform"/>
            <consortium name="The Broad Institute Genome Sequencing Center for Infectious Disease"/>
            <person name="Wu L."/>
            <person name="Ma J."/>
        </authorList>
    </citation>
    <scope>NUCLEOTIDE SEQUENCE [LARGE SCALE GENOMIC DNA]</scope>
    <source>
        <strain evidence="2 3">CGMCC 1.16026</strain>
    </source>
</reference>
<feature type="transmembrane region" description="Helical" evidence="1">
    <location>
        <begin position="133"/>
        <end position="156"/>
    </location>
</feature>
<dbReference type="Proteomes" id="UP001596145">
    <property type="component" value="Unassembled WGS sequence"/>
</dbReference>
<feature type="transmembrane region" description="Helical" evidence="1">
    <location>
        <begin position="255"/>
        <end position="274"/>
    </location>
</feature>
<evidence type="ECO:0000256" key="1">
    <source>
        <dbReference type="SAM" id="Phobius"/>
    </source>
</evidence>
<sequence length="328" mass="34558">MTNRSTDSSVRDVDPSLREVLRSRARPIDLLVLLTVPVVLLAVFTLPETTRRSLAFAYHDPTVLTAFSAHYVHLEADHLLANVAAYGLLAGVGYLLAVTSRRRRFFFTALATFCLAFPFALSALNLAVPRRAIGFGFSGINTAFAGLLPLLLAAFVHEHLSEPGFASANPSPRSGGPQHVPLSDSAPVRLLPATFLVVVGWIGVLALPTSADLTGLVGPAVLLGGSLLGAHELLSTSPGGRPSLRDGLRRTVDRHGYGDLFLVGAALAVAYPAVGFPAEPSVDGGVINLYVHLLGFCLAFIGPYTLIAAGAFDERSSGSGTRADLRID</sequence>
<name>A0ABD5QUE0_9EURY</name>